<accession>A0A9P6RG46</accession>
<comment type="caution">
    <text evidence="5">The sequence shown here is derived from an EMBL/GenBank/DDBJ whole genome shotgun (WGS) entry which is preliminary data.</text>
</comment>
<dbReference type="Gene3D" id="3.40.50.1820">
    <property type="entry name" value="alpha/beta hydrolase"/>
    <property type="match status" value="2"/>
</dbReference>
<dbReference type="Pfam" id="PF07859">
    <property type="entry name" value="Abhydrolase_3"/>
    <property type="match status" value="1"/>
</dbReference>
<dbReference type="AlphaFoldDB" id="A0A9P6RG46"/>
<proteinExistence type="inferred from homology"/>
<evidence type="ECO:0000259" key="4">
    <source>
        <dbReference type="Pfam" id="PF07859"/>
    </source>
</evidence>
<evidence type="ECO:0000313" key="5">
    <source>
        <dbReference type="EMBL" id="KAG0317908.1"/>
    </source>
</evidence>
<evidence type="ECO:0000256" key="2">
    <source>
        <dbReference type="ARBA" id="ARBA00022801"/>
    </source>
</evidence>
<keyword evidence="2" id="KW-0378">Hydrolase</keyword>
<name>A0A9P6RG46_9FUNG</name>
<gene>
    <name evidence="5" type="ORF">BGZ99_005963</name>
</gene>
<dbReference type="InterPro" id="IPR029058">
    <property type="entry name" value="AB_hydrolase_fold"/>
</dbReference>
<protein>
    <recommendedName>
        <fullName evidence="4">Alpha/beta hydrolase fold-3 domain-containing protein</fullName>
    </recommendedName>
</protein>
<dbReference type="InterPro" id="IPR013094">
    <property type="entry name" value="AB_hydrolase_3"/>
</dbReference>
<feature type="region of interest" description="Disordered" evidence="3">
    <location>
        <begin position="390"/>
        <end position="430"/>
    </location>
</feature>
<dbReference type="PANTHER" id="PTHR48081:SF26">
    <property type="entry name" value="ALPHA_BETA HYDROLASE FOLD-3 DOMAIN-CONTAINING PROTEIN"/>
    <property type="match status" value="1"/>
</dbReference>
<organism evidence="5 6">
    <name type="scientific">Dissophora globulifera</name>
    <dbReference type="NCBI Taxonomy" id="979702"/>
    <lineage>
        <taxon>Eukaryota</taxon>
        <taxon>Fungi</taxon>
        <taxon>Fungi incertae sedis</taxon>
        <taxon>Mucoromycota</taxon>
        <taxon>Mortierellomycotina</taxon>
        <taxon>Mortierellomycetes</taxon>
        <taxon>Mortierellales</taxon>
        <taxon>Mortierellaceae</taxon>
        <taxon>Dissophora</taxon>
    </lineage>
</organism>
<evidence type="ECO:0000256" key="1">
    <source>
        <dbReference type="ARBA" id="ARBA00010515"/>
    </source>
</evidence>
<dbReference type="InterPro" id="IPR002168">
    <property type="entry name" value="Lipase_GDXG_HIS_AS"/>
</dbReference>
<dbReference type="PANTHER" id="PTHR48081">
    <property type="entry name" value="AB HYDROLASE SUPERFAMILY PROTEIN C4A8.06C"/>
    <property type="match status" value="1"/>
</dbReference>
<sequence>MSTLPQTALITKSIATSSSTSSLRRRGSLAFPIKNLRRYLALFSQQITVSASVIVKHPFSSPPVPTWPLHLAVIVEVLRSATDVYEHIFEDLSEIRHCVDFFFHYLPKLPQMQAISFHLPIPANGRGFGDVLAPLEAMENGARTVSGQWIWDSRVWDDISKRPFAQSALAKDPLAAREGEKVIMYLHGGGYCMCSSATHREMLWRISRATGRRIFALDYRLAPEHPYPAALQDVAHAFSHLTDSVRGCGFQPRDVTAAGDSAGGGLALALMMYQRDQGLPMPSQGLLLSPWLDLTMSCDSWVTNKIDYLPGPPKTDTNPIAFYCSGTRNVKTLARQPYISPLWGDLEGLPPLLIQCGGLERLHDECILFMYKASGGKPFMSYNYPDQYHRHTHEQEREKNGGHSSRDQPQDGNDNKNVSGPGGEKKQSLGSLENRVELEMYPGMVHVFQAVPFLPETNTALQRMLEFMQRKEANADKALSLGLASVSATTAPMATMTVATPTATTATVLTDPETETVVELIDIVLEKEEAEKSEEEAVTAKTAQVDQEQVVIGLLVEKLVEQTSNTVATTAAKSVEEEAEQVGLEEDIRREELEGEALMCQA</sequence>
<dbReference type="InterPro" id="IPR050300">
    <property type="entry name" value="GDXG_lipolytic_enzyme"/>
</dbReference>
<evidence type="ECO:0000313" key="6">
    <source>
        <dbReference type="Proteomes" id="UP000738325"/>
    </source>
</evidence>
<dbReference type="PROSITE" id="PS01173">
    <property type="entry name" value="LIPASE_GDXG_HIS"/>
    <property type="match status" value="1"/>
</dbReference>
<dbReference type="GO" id="GO:0016787">
    <property type="term" value="F:hydrolase activity"/>
    <property type="evidence" value="ECO:0007669"/>
    <property type="project" value="UniProtKB-KW"/>
</dbReference>
<dbReference type="SUPFAM" id="SSF53474">
    <property type="entry name" value="alpha/beta-Hydrolases"/>
    <property type="match status" value="1"/>
</dbReference>
<evidence type="ECO:0000256" key="3">
    <source>
        <dbReference type="SAM" id="MobiDB-lite"/>
    </source>
</evidence>
<feature type="compositionally biased region" description="Basic and acidic residues" evidence="3">
    <location>
        <begin position="390"/>
        <end position="409"/>
    </location>
</feature>
<dbReference type="OrthoDB" id="408631at2759"/>
<dbReference type="Proteomes" id="UP000738325">
    <property type="component" value="Unassembled WGS sequence"/>
</dbReference>
<feature type="domain" description="Alpha/beta hydrolase fold-3" evidence="4">
    <location>
        <begin position="183"/>
        <end position="390"/>
    </location>
</feature>
<reference evidence="5" key="1">
    <citation type="journal article" date="2020" name="Fungal Divers.">
        <title>Resolving the Mortierellaceae phylogeny through synthesis of multi-gene phylogenetics and phylogenomics.</title>
        <authorList>
            <person name="Vandepol N."/>
            <person name="Liber J."/>
            <person name="Desiro A."/>
            <person name="Na H."/>
            <person name="Kennedy M."/>
            <person name="Barry K."/>
            <person name="Grigoriev I.V."/>
            <person name="Miller A.N."/>
            <person name="O'Donnell K."/>
            <person name="Stajich J.E."/>
            <person name="Bonito G."/>
        </authorList>
    </citation>
    <scope>NUCLEOTIDE SEQUENCE</scope>
    <source>
        <strain evidence="5">REB-010B</strain>
    </source>
</reference>
<keyword evidence="6" id="KW-1185">Reference proteome</keyword>
<comment type="similarity">
    <text evidence="1">Belongs to the 'GDXG' lipolytic enzyme family.</text>
</comment>
<dbReference type="EMBL" id="JAAAIP010000398">
    <property type="protein sequence ID" value="KAG0317908.1"/>
    <property type="molecule type" value="Genomic_DNA"/>
</dbReference>